<dbReference type="GeneID" id="26632784"/>
<evidence type="ECO:0000313" key="2">
    <source>
        <dbReference type="EMBL" id="AKF14007.1"/>
    </source>
</evidence>
<evidence type="ECO:0000313" key="3">
    <source>
        <dbReference type="Proteomes" id="UP000202885"/>
    </source>
</evidence>
<protein>
    <submittedName>
        <fullName evidence="2">Uncharacterized protein</fullName>
    </submittedName>
</protein>
<keyword evidence="1" id="KW-0175">Coiled coil</keyword>
<accession>A0A0F6WDI1</accession>
<name>A0A0F6WDI1_9CAUD</name>
<dbReference type="RefSeq" id="YP_009206246.1">
    <property type="nucleotide sequence ID" value="NC_028885.1"/>
</dbReference>
<dbReference type="OrthoDB" id="9971at10239"/>
<organism evidence="2 3">
    <name type="scientific">Pseudomonas phage DL64</name>
    <dbReference type="NCBI Taxonomy" id="1640973"/>
    <lineage>
        <taxon>Viruses</taxon>
        <taxon>Duplodnaviria</taxon>
        <taxon>Heunggongvirae</taxon>
        <taxon>Uroviricota</taxon>
        <taxon>Caudoviricetes</taxon>
        <taxon>Schitoviridae</taxon>
        <taxon>Migulavirinae</taxon>
        <taxon>Litunavirus</taxon>
        <taxon>Litunavirus LIT1</taxon>
    </lineage>
</organism>
<feature type="coiled-coil region" evidence="1">
    <location>
        <begin position="99"/>
        <end position="126"/>
    </location>
</feature>
<dbReference type="KEGG" id="vg:26632784"/>
<evidence type="ECO:0000256" key="1">
    <source>
        <dbReference type="SAM" id="Coils"/>
    </source>
</evidence>
<dbReference type="EMBL" id="KR054032">
    <property type="protein sequence ID" value="AKF14007.1"/>
    <property type="molecule type" value="Genomic_DNA"/>
</dbReference>
<dbReference type="Proteomes" id="UP000202885">
    <property type="component" value="Segment"/>
</dbReference>
<sequence length="184" mass="21575">MSKYVQEFDTTKVPRFYYIRAIADSRNLVRIYKTTYVGFLETDRAYWVVDEDFLKELEFTTRRKGITAPSDVRDFAKEHFCAFLALKDGSTKRARLSVKAAYQSMLRRRERQLSILERDINTAQSILLSSRIDNKVAERLEMLNSTTVAIPSSWDMDQQILTEHKRLHENEGHEEGALAWEPDF</sequence>
<proteinExistence type="predicted"/>
<reference evidence="2 3" key="1">
    <citation type="journal article" date="2016" name="Microb. Biotechnol.">
        <title>A novel bacteriophage cocktail reduces and disperses Pseudomonas aeruginosa biofilms under static and flow conditions.</title>
        <authorList>
            <person name="Alves D.R."/>
            <person name="Perez-Esteban P."/>
            <person name="Kot W."/>
            <person name="Bean J.E."/>
            <person name="Arnot T."/>
            <person name="Hansen L.H."/>
            <person name="Enright M.C."/>
            <person name="Jenkins A.T."/>
        </authorList>
    </citation>
    <scope>NUCLEOTIDE SEQUENCE [LARGE SCALE GENOMIC DNA]</scope>
</reference>